<dbReference type="Proteomes" id="UP001596087">
    <property type="component" value="Unassembled WGS sequence"/>
</dbReference>
<sequence>MSSSAAVQRDPWTDRVVRVQRDLVATSRHRVRARRLHQMLLWLLAGLAALTCVALLVSEDYRWDAAAVAGVVAVLVGLLAWFSPEATQTAAAEREAALTAVLLDIARTTALDSDDPEFWAAQLARIDREYARLGSR</sequence>
<proteinExistence type="predicted"/>
<feature type="transmembrane region" description="Helical" evidence="1">
    <location>
        <begin position="39"/>
        <end position="57"/>
    </location>
</feature>
<protein>
    <recommendedName>
        <fullName evidence="4">SMODS and SLOG-associating 2TM effector domain-containing protein</fullName>
    </recommendedName>
</protein>
<name>A0ABW0BIN1_9ACTN</name>
<evidence type="ECO:0000313" key="2">
    <source>
        <dbReference type="EMBL" id="MFC5177194.1"/>
    </source>
</evidence>
<keyword evidence="3" id="KW-1185">Reference proteome</keyword>
<evidence type="ECO:0008006" key="4">
    <source>
        <dbReference type="Google" id="ProtNLM"/>
    </source>
</evidence>
<organism evidence="2 3">
    <name type="scientific">Nocardioides taihuensis</name>
    <dbReference type="NCBI Taxonomy" id="1835606"/>
    <lineage>
        <taxon>Bacteria</taxon>
        <taxon>Bacillati</taxon>
        <taxon>Actinomycetota</taxon>
        <taxon>Actinomycetes</taxon>
        <taxon>Propionibacteriales</taxon>
        <taxon>Nocardioidaceae</taxon>
        <taxon>Nocardioides</taxon>
    </lineage>
</organism>
<gene>
    <name evidence="2" type="ORF">ACFPGP_10955</name>
</gene>
<keyword evidence="1" id="KW-0472">Membrane</keyword>
<reference evidence="3" key="1">
    <citation type="journal article" date="2019" name="Int. J. Syst. Evol. Microbiol.">
        <title>The Global Catalogue of Microorganisms (GCM) 10K type strain sequencing project: providing services to taxonomists for standard genome sequencing and annotation.</title>
        <authorList>
            <consortium name="The Broad Institute Genomics Platform"/>
            <consortium name="The Broad Institute Genome Sequencing Center for Infectious Disease"/>
            <person name="Wu L."/>
            <person name="Ma J."/>
        </authorList>
    </citation>
    <scope>NUCLEOTIDE SEQUENCE [LARGE SCALE GENOMIC DNA]</scope>
    <source>
        <strain evidence="3">DFY41</strain>
    </source>
</reference>
<comment type="caution">
    <text evidence="2">The sequence shown here is derived from an EMBL/GenBank/DDBJ whole genome shotgun (WGS) entry which is preliminary data.</text>
</comment>
<feature type="transmembrane region" description="Helical" evidence="1">
    <location>
        <begin position="63"/>
        <end position="82"/>
    </location>
</feature>
<evidence type="ECO:0000313" key="3">
    <source>
        <dbReference type="Proteomes" id="UP001596087"/>
    </source>
</evidence>
<evidence type="ECO:0000256" key="1">
    <source>
        <dbReference type="SAM" id="Phobius"/>
    </source>
</evidence>
<keyword evidence="1" id="KW-1133">Transmembrane helix</keyword>
<keyword evidence="1" id="KW-0812">Transmembrane</keyword>
<dbReference type="RefSeq" id="WP_378589993.1">
    <property type="nucleotide sequence ID" value="NZ_JBHSKD010000009.1"/>
</dbReference>
<dbReference type="EMBL" id="JBHSKD010000009">
    <property type="protein sequence ID" value="MFC5177194.1"/>
    <property type="molecule type" value="Genomic_DNA"/>
</dbReference>
<accession>A0ABW0BIN1</accession>